<dbReference type="AlphaFoldDB" id="B9R9M9"/>
<evidence type="ECO:0000313" key="1">
    <source>
        <dbReference type="EMBL" id="EEF51506.1"/>
    </source>
</evidence>
<dbReference type="Proteomes" id="UP000008311">
    <property type="component" value="Unassembled WGS sequence"/>
</dbReference>
<dbReference type="EMBL" id="EQ973773">
    <property type="protein sequence ID" value="EEF51506.1"/>
    <property type="molecule type" value="Genomic_DNA"/>
</dbReference>
<accession>B9R9M9</accession>
<keyword evidence="2" id="KW-1185">Reference proteome</keyword>
<organism evidence="1 2">
    <name type="scientific">Ricinus communis</name>
    <name type="common">Castor bean</name>
    <dbReference type="NCBI Taxonomy" id="3988"/>
    <lineage>
        <taxon>Eukaryota</taxon>
        <taxon>Viridiplantae</taxon>
        <taxon>Streptophyta</taxon>
        <taxon>Embryophyta</taxon>
        <taxon>Tracheophyta</taxon>
        <taxon>Spermatophyta</taxon>
        <taxon>Magnoliopsida</taxon>
        <taxon>eudicotyledons</taxon>
        <taxon>Gunneridae</taxon>
        <taxon>Pentapetalae</taxon>
        <taxon>rosids</taxon>
        <taxon>fabids</taxon>
        <taxon>Malpighiales</taxon>
        <taxon>Euphorbiaceae</taxon>
        <taxon>Acalyphoideae</taxon>
        <taxon>Acalypheae</taxon>
        <taxon>Ricinus</taxon>
    </lineage>
</organism>
<proteinExistence type="predicted"/>
<dbReference type="InParanoid" id="B9R9M9"/>
<name>B9R9M9_RICCO</name>
<sequence>MDVERYPEREIIEGMEGCREIRIKKICKGRIERLVGCLRALQIALPLIVNMETTPNSHKY</sequence>
<reference evidence="2" key="1">
    <citation type="journal article" date="2010" name="Nat. Biotechnol.">
        <title>Draft genome sequence of the oilseed species Ricinus communis.</title>
        <authorList>
            <person name="Chan A.P."/>
            <person name="Crabtree J."/>
            <person name="Zhao Q."/>
            <person name="Lorenzi H."/>
            <person name="Orvis J."/>
            <person name="Puiu D."/>
            <person name="Melake-Berhan A."/>
            <person name="Jones K.M."/>
            <person name="Redman J."/>
            <person name="Chen G."/>
            <person name="Cahoon E.B."/>
            <person name="Gedil M."/>
            <person name="Stanke M."/>
            <person name="Haas B.J."/>
            <person name="Wortman J.R."/>
            <person name="Fraser-Liggett C.M."/>
            <person name="Ravel J."/>
            <person name="Rabinowicz P.D."/>
        </authorList>
    </citation>
    <scope>NUCLEOTIDE SEQUENCE [LARGE SCALE GENOMIC DNA]</scope>
    <source>
        <strain evidence="2">cv. Hale</strain>
    </source>
</reference>
<evidence type="ECO:0000313" key="2">
    <source>
        <dbReference type="Proteomes" id="UP000008311"/>
    </source>
</evidence>
<gene>
    <name evidence="1" type="ORF">RCOM_1498830</name>
</gene>
<protein>
    <submittedName>
        <fullName evidence="1">Uncharacterized protein</fullName>
    </submittedName>
</protein>